<dbReference type="InterPro" id="IPR032675">
    <property type="entry name" value="LRR_dom_sf"/>
</dbReference>
<dbReference type="CDD" id="cd22160">
    <property type="entry name" value="F-box_AtFBL13-like"/>
    <property type="match status" value="1"/>
</dbReference>
<dbReference type="Pfam" id="PF24758">
    <property type="entry name" value="LRR_At5g56370"/>
    <property type="match status" value="1"/>
</dbReference>
<dbReference type="PANTHER" id="PTHR31900">
    <property type="entry name" value="F-BOX/RNI SUPERFAMILY PROTEIN-RELATED"/>
    <property type="match status" value="1"/>
</dbReference>
<dbReference type="InterPro" id="IPR036047">
    <property type="entry name" value="F-box-like_dom_sf"/>
</dbReference>
<dbReference type="SUPFAM" id="SSF81383">
    <property type="entry name" value="F-box domain"/>
    <property type="match status" value="1"/>
</dbReference>
<dbReference type="SMART" id="SM00256">
    <property type="entry name" value="FBOX"/>
    <property type="match status" value="1"/>
</dbReference>
<dbReference type="EMBL" id="KK915560">
    <property type="protein sequence ID" value="KDP21766.1"/>
    <property type="molecule type" value="Genomic_DNA"/>
</dbReference>
<dbReference type="InterPro" id="IPR055411">
    <property type="entry name" value="LRR_FXL15/At3g58940/PEG3-like"/>
</dbReference>
<dbReference type="KEGG" id="jcu:105649003"/>
<dbReference type="InterPro" id="IPR053781">
    <property type="entry name" value="F-box_AtFBL13-like"/>
</dbReference>
<dbReference type="Proteomes" id="UP000027138">
    <property type="component" value="Unassembled WGS sequence"/>
</dbReference>
<reference evidence="2 3" key="1">
    <citation type="journal article" date="2014" name="PLoS ONE">
        <title>Global Analysis of Gene Expression Profiles in Physic Nut (Jatropha curcas L.) Seedlings Exposed to Salt Stress.</title>
        <authorList>
            <person name="Zhang L."/>
            <person name="Zhang C."/>
            <person name="Wu P."/>
            <person name="Chen Y."/>
            <person name="Li M."/>
            <person name="Jiang H."/>
            <person name="Wu G."/>
        </authorList>
    </citation>
    <scope>NUCLEOTIDE SEQUENCE [LARGE SCALE GENOMIC DNA]</scope>
    <source>
        <strain evidence="3">cv. GZQX0401</strain>
        <tissue evidence="2">Young leaves</tissue>
    </source>
</reference>
<dbReference type="Gene3D" id="1.20.1280.50">
    <property type="match status" value="1"/>
</dbReference>
<name>A0A067JD55_JATCU</name>
<dbReference type="SUPFAM" id="SSF52047">
    <property type="entry name" value="RNI-like"/>
    <property type="match status" value="1"/>
</dbReference>
<gene>
    <name evidence="2" type="ORF">JCGZ_00553</name>
</gene>
<evidence type="ECO:0000259" key="1">
    <source>
        <dbReference type="PROSITE" id="PS50181"/>
    </source>
</evidence>
<dbReference type="InterPro" id="IPR050232">
    <property type="entry name" value="FBL13/AtMIF1-like"/>
</dbReference>
<dbReference type="AlphaFoldDB" id="A0A067JD55"/>
<sequence length="449" mass="51804">MDTSEDCKLKRQKLCETIVEDRISSLPEAVLGHILSFLPTKTVVQTSILSRRWRNIWNSVCNFDFEFLYDGNEDLSRVQKFGRFVDSVLILRSYPCIKKFRLHFHSSLPCNASTWIRAAVRNNVEELDLGNFLSTLEMPRIVFSCETIRILKVYHGFTFQIPEAVCLPSLRVLHLVSLFSLKDGDIEKFLSGSPVLEELFINSHHNDLVTTLSVQSSSLKSLKIRRRDQCRFGFFRLIIDAPKLEFLELIDYVSEEFEIVKLLPSLVKASVDVRPEDFIYDSVQAAQVFGLLKQISNVKSLSLFGVTVEGIDFADTGFTYPIFHNLMHLEVNANENGWLGFLEILRNSPNLETVVLHKDNDRSDYPDESFRAPAVPRCFFSSLKRVELRGFEGNRVEMKVIRYFLKNAKVLKKLAIEYLDDMDPKKETKLLKKLLKFPRASSTCQIIFY</sequence>
<proteinExistence type="predicted"/>
<dbReference type="InterPro" id="IPR001810">
    <property type="entry name" value="F-box_dom"/>
</dbReference>
<keyword evidence="3" id="KW-1185">Reference proteome</keyword>
<dbReference type="Pfam" id="PF00646">
    <property type="entry name" value="F-box"/>
    <property type="match status" value="1"/>
</dbReference>
<feature type="domain" description="F-box" evidence="1">
    <location>
        <begin position="20"/>
        <end position="68"/>
    </location>
</feature>
<dbReference type="SMART" id="SM00579">
    <property type="entry name" value="FBD"/>
    <property type="match status" value="1"/>
</dbReference>
<dbReference type="STRING" id="180498.A0A067JD55"/>
<evidence type="ECO:0000313" key="3">
    <source>
        <dbReference type="Proteomes" id="UP000027138"/>
    </source>
</evidence>
<dbReference type="InterPro" id="IPR006566">
    <property type="entry name" value="FBD"/>
</dbReference>
<accession>A0A067JD55</accession>
<dbReference type="OrthoDB" id="811707at2759"/>
<dbReference type="Gene3D" id="3.80.10.10">
    <property type="entry name" value="Ribonuclease Inhibitor"/>
    <property type="match status" value="1"/>
</dbReference>
<dbReference type="Pfam" id="PF08387">
    <property type="entry name" value="FBD"/>
    <property type="match status" value="1"/>
</dbReference>
<dbReference type="PANTHER" id="PTHR31900:SF34">
    <property type="entry name" value="EMB|CAB62440.1-RELATED"/>
    <property type="match status" value="1"/>
</dbReference>
<protein>
    <recommendedName>
        <fullName evidence="1">F-box domain-containing protein</fullName>
    </recommendedName>
</protein>
<evidence type="ECO:0000313" key="2">
    <source>
        <dbReference type="EMBL" id="KDP21766.1"/>
    </source>
</evidence>
<dbReference type="PROSITE" id="PS50181">
    <property type="entry name" value="FBOX"/>
    <property type="match status" value="1"/>
</dbReference>
<organism evidence="2 3">
    <name type="scientific">Jatropha curcas</name>
    <name type="common">Barbados nut</name>
    <dbReference type="NCBI Taxonomy" id="180498"/>
    <lineage>
        <taxon>Eukaryota</taxon>
        <taxon>Viridiplantae</taxon>
        <taxon>Streptophyta</taxon>
        <taxon>Embryophyta</taxon>
        <taxon>Tracheophyta</taxon>
        <taxon>Spermatophyta</taxon>
        <taxon>Magnoliopsida</taxon>
        <taxon>eudicotyledons</taxon>
        <taxon>Gunneridae</taxon>
        <taxon>Pentapetalae</taxon>
        <taxon>rosids</taxon>
        <taxon>fabids</taxon>
        <taxon>Malpighiales</taxon>
        <taxon>Euphorbiaceae</taxon>
        <taxon>Crotonoideae</taxon>
        <taxon>Jatropheae</taxon>
        <taxon>Jatropha</taxon>
    </lineage>
</organism>